<reference evidence="2 3" key="1">
    <citation type="journal article" date="2019" name="Nat. Plants">
        <title>Genome sequencing of Musa balbisiana reveals subgenome evolution and function divergence in polyploid bananas.</title>
        <authorList>
            <person name="Yao X."/>
        </authorList>
    </citation>
    <scope>NUCLEOTIDE SEQUENCE [LARGE SCALE GENOMIC DNA]</scope>
    <source>
        <strain evidence="3">cv. DH-PKW</strain>
        <tissue evidence="2">Leaves</tissue>
    </source>
</reference>
<name>A0A4S8KAY0_MUSBA</name>
<comment type="caution">
    <text evidence="2">The sequence shown here is derived from an EMBL/GenBank/DDBJ whole genome shotgun (WGS) entry which is preliminary data.</text>
</comment>
<protein>
    <submittedName>
        <fullName evidence="2">Uncharacterized protein</fullName>
    </submittedName>
</protein>
<feature type="region of interest" description="Disordered" evidence="1">
    <location>
        <begin position="161"/>
        <end position="194"/>
    </location>
</feature>
<feature type="compositionally biased region" description="Low complexity" evidence="1">
    <location>
        <begin position="179"/>
        <end position="194"/>
    </location>
</feature>
<evidence type="ECO:0000256" key="1">
    <source>
        <dbReference type="SAM" id="MobiDB-lite"/>
    </source>
</evidence>
<sequence length="194" mass="20891">MASRALVEAVAPSPTAGSHGESALAHVVRAREDPTLGIKQYNNKNKKERHGLQTPLFSKHRGWFGHNNRQMRDTLGEKHGDHCADAAGCSLTPASLLNRDLGACSGGWSGALDPWLLKCILSSSTDPLSKVWLSSLLPELSDIPLPRTNRSRLQPLFRNLTIKGSSPNKAQRTEKATKSPKATWAPAPATAATS</sequence>
<gene>
    <name evidence="2" type="ORF">C4D60_Mb04t10120</name>
</gene>
<dbReference type="Proteomes" id="UP000317650">
    <property type="component" value="Chromosome 4"/>
</dbReference>
<dbReference type="AlphaFoldDB" id="A0A4S8KAY0"/>
<dbReference type="EMBL" id="PYDT01000001">
    <property type="protein sequence ID" value="THU72251.1"/>
    <property type="molecule type" value="Genomic_DNA"/>
</dbReference>
<proteinExistence type="predicted"/>
<organism evidence="2 3">
    <name type="scientific">Musa balbisiana</name>
    <name type="common">Banana</name>
    <dbReference type="NCBI Taxonomy" id="52838"/>
    <lineage>
        <taxon>Eukaryota</taxon>
        <taxon>Viridiplantae</taxon>
        <taxon>Streptophyta</taxon>
        <taxon>Embryophyta</taxon>
        <taxon>Tracheophyta</taxon>
        <taxon>Spermatophyta</taxon>
        <taxon>Magnoliopsida</taxon>
        <taxon>Liliopsida</taxon>
        <taxon>Zingiberales</taxon>
        <taxon>Musaceae</taxon>
        <taxon>Musa</taxon>
    </lineage>
</organism>
<evidence type="ECO:0000313" key="2">
    <source>
        <dbReference type="EMBL" id="THU72251.1"/>
    </source>
</evidence>
<keyword evidence="3" id="KW-1185">Reference proteome</keyword>
<accession>A0A4S8KAY0</accession>
<feature type="region of interest" description="Disordered" evidence="1">
    <location>
        <begin position="1"/>
        <end position="22"/>
    </location>
</feature>
<evidence type="ECO:0000313" key="3">
    <source>
        <dbReference type="Proteomes" id="UP000317650"/>
    </source>
</evidence>